<evidence type="ECO:0000256" key="2">
    <source>
        <dbReference type="ARBA" id="ARBA00022679"/>
    </source>
</evidence>
<dbReference type="Pfam" id="PF00891">
    <property type="entry name" value="Methyltransf_2"/>
    <property type="match status" value="1"/>
</dbReference>
<reference evidence="7 8" key="1">
    <citation type="submission" date="2018-10" db="EMBL/GenBank/DDBJ databases">
        <title>Genomic Encyclopedia of Archaeal and Bacterial Type Strains, Phase II (KMG-II): from individual species to whole genera.</title>
        <authorList>
            <person name="Goeker M."/>
        </authorList>
    </citation>
    <scope>NUCLEOTIDE SEQUENCE [LARGE SCALE GENOMIC DNA]</scope>
    <source>
        <strain evidence="7 8">DSM 43383</strain>
    </source>
</reference>
<accession>A0A495QML9</accession>
<keyword evidence="3" id="KW-0949">S-adenosyl-L-methionine</keyword>
<dbReference type="EMBL" id="RBWU01000003">
    <property type="protein sequence ID" value="RKS74220.1"/>
    <property type="molecule type" value="Genomic_DNA"/>
</dbReference>
<feature type="domain" description="O-methyltransferase C-terminal" evidence="5">
    <location>
        <begin position="106"/>
        <end position="312"/>
    </location>
</feature>
<feature type="active site" description="Proton acceptor" evidence="4">
    <location>
        <position position="240"/>
    </location>
</feature>
<dbReference type="OrthoDB" id="4145676at2"/>
<dbReference type="Gene3D" id="1.10.10.10">
    <property type="entry name" value="Winged helix-like DNA-binding domain superfamily/Winged helix DNA-binding domain"/>
    <property type="match status" value="1"/>
</dbReference>
<dbReference type="InterPro" id="IPR012967">
    <property type="entry name" value="COMT_dimerisation"/>
</dbReference>
<feature type="domain" description="O-methyltransferase dimerisation" evidence="6">
    <location>
        <begin position="7"/>
        <end position="82"/>
    </location>
</feature>
<dbReference type="InterPro" id="IPR029063">
    <property type="entry name" value="SAM-dependent_MTases_sf"/>
</dbReference>
<keyword evidence="2 7" id="KW-0808">Transferase</keyword>
<evidence type="ECO:0000256" key="4">
    <source>
        <dbReference type="PIRSR" id="PIRSR005739-1"/>
    </source>
</evidence>
<dbReference type="RefSeq" id="WP_147449427.1">
    <property type="nucleotide sequence ID" value="NZ_RBWU01000003.1"/>
</dbReference>
<evidence type="ECO:0000313" key="8">
    <source>
        <dbReference type="Proteomes" id="UP000274601"/>
    </source>
</evidence>
<evidence type="ECO:0000256" key="1">
    <source>
        <dbReference type="ARBA" id="ARBA00022603"/>
    </source>
</evidence>
<evidence type="ECO:0000259" key="6">
    <source>
        <dbReference type="Pfam" id="PF08100"/>
    </source>
</evidence>
<dbReference type="SUPFAM" id="SSF53335">
    <property type="entry name" value="S-adenosyl-L-methionine-dependent methyltransferases"/>
    <property type="match status" value="1"/>
</dbReference>
<protein>
    <submittedName>
        <fullName evidence="7">Methyltransferase family protein</fullName>
    </submittedName>
</protein>
<dbReference type="InterPro" id="IPR036388">
    <property type="entry name" value="WH-like_DNA-bd_sf"/>
</dbReference>
<dbReference type="PANTHER" id="PTHR43712">
    <property type="entry name" value="PUTATIVE (AFU_ORTHOLOGUE AFUA_4G14580)-RELATED"/>
    <property type="match status" value="1"/>
</dbReference>
<evidence type="ECO:0000313" key="7">
    <source>
        <dbReference type="EMBL" id="RKS74220.1"/>
    </source>
</evidence>
<dbReference type="Gene3D" id="3.40.50.150">
    <property type="entry name" value="Vaccinia Virus protein VP39"/>
    <property type="match status" value="1"/>
</dbReference>
<dbReference type="GO" id="GO:0008171">
    <property type="term" value="F:O-methyltransferase activity"/>
    <property type="evidence" value="ECO:0007669"/>
    <property type="project" value="InterPro"/>
</dbReference>
<dbReference type="PANTHER" id="PTHR43712:SF2">
    <property type="entry name" value="O-METHYLTRANSFERASE CICE"/>
    <property type="match status" value="1"/>
</dbReference>
<evidence type="ECO:0000259" key="5">
    <source>
        <dbReference type="Pfam" id="PF00891"/>
    </source>
</evidence>
<dbReference type="SUPFAM" id="SSF46785">
    <property type="entry name" value="Winged helix' DNA-binding domain"/>
    <property type="match status" value="1"/>
</dbReference>
<name>A0A495QML9_9ACTN</name>
<dbReference type="InterPro" id="IPR036390">
    <property type="entry name" value="WH_DNA-bd_sf"/>
</dbReference>
<dbReference type="GO" id="GO:0032259">
    <property type="term" value="P:methylation"/>
    <property type="evidence" value="ECO:0007669"/>
    <property type="project" value="UniProtKB-KW"/>
</dbReference>
<evidence type="ECO:0000256" key="3">
    <source>
        <dbReference type="ARBA" id="ARBA00022691"/>
    </source>
</evidence>
<dbReference type="Gene3D" id="1.10.287.1350">
    <property type="match status" value="1"/>
</dbReference>
<dbReference type="Pfam" id="PF08100">
    <property type="entry name" value="Dimerisation"/>
    <property type="match status" value="1"/>
</dbReference>
<dbReference type="Proteomes" id="UP000274601">
    <property type="component" value="Unassembled WGS sequence"/>
</dbReference>
<comment type="caution">
    <text evidence="7">The sequence shown here is derived from an EMBL/GenBank/DDBJ whole genome shotgun (WGS) entry which is preliminary data.</text>
</comment>
<gene>
    <name evidence="7" type="ORF">BZB76_2729</name>
</gene>
<dbReference type="AlphaFoldDB" id="A0A495QML9"/>
<dbReference type="InterPro" id="IPR016461">
    <property type="entry name" value="COMT-like"/>
</dbReference>
<dbReference type="GO" id="GO:0046983">
    <property type="term" value="F:protein dimerization activity"/>
    <property type="evidence" value="ECO:0007669"/>
    <property type="project" value="InterPro"/>
</dbReference>
<keyword evidence="8" id="KW-1185">Reference proteome</keyword>
<sequence>MSRSPLLDLAFGYMPAQVLHAAAEIGLADALADGPRTSAELAERTGTHRPSLLRLLRSLSVLGAVEQKDRDVFALTDEGRRLRSDEPDSIRALIRLFCGPDMWRAWGDLSETVHTGEYAWGRVIGMTPFEFFESRPELSATFNAAMSEHTRFIAPGIVEAHDFGRYGTIADIGGGDGTLLAAILRAVPGPRGLLFDLPGGLDAAPDTLTDVADRVKIVAGDFFASVPAGADAYVIKSVIHDWDDAKAAAILRNCRAAMRPDARLLLLEQVMPEIVTPESRGIVNNDLNMLVATGGRERTETEFRDLLERAGFTEISLTGPLPPADYHIIEARPAA</sequence>
<dbReference type="PROSITE" id="PS51683">
    <property type="entry name" value="SAM_OMT_II"/>
    <property type="match status" value="1"/>
</dbReference>
<proteinExistence type="predicted"/>
<keyword evidence="1 7" id="KW-0489">Methyltransferase</keyword>
<dbReference type="PIRSF" id="PIRSF005739">
    <property type="entry name" value="O-mtase"/>
    <property type="match status" value="1"/>
</dbReference>
<organism evidence="7 8">
    <name type="scientific">Actinomadura pelletieri DSM 43383</name>
    <dbReference type="NCBI Taxonomy" id="1120940"/>
    <lineage>
        <taxon>Bacteria</taxon>
        <taxon>Bacillati</taxon>
        <taxon>Actinomycetota</taxon>
        <taxon>Actinomycetes</taxon>
        <taxon>Streptosporangiales</taxon>
        <taxon>Thermomonosporaceae</taxon>
        <taxon>Actinomadura</taxon>
    </lineage>
</organism>
<dbReference type="InterPro" id="IPR001077">
    <property type="entry name" value="COMT_C"/>
</dbReference>
<dbReference type="CDD" id="cd02440">
    <property type="entry name" value="AdoMet_MTases"/>
    <property type="match status" value="1"/>
</dbReference>